<reference evidence="1 2" key="1">
    <citation type="journal article" date="2015" name="ISME J.">
        <title>Genomic and phenotypic differentiation among Methanosarcina mazei populations from Columbia River sediment.</title>
        <authorList>
            <person name="Youngblut N.D."/>
            <person name="Wirth J.S."/>
            <person name="Henriksen J.R."/>
            <person name="Smith M."/>
            <person name="Simon H."/>
            <person name="Metcalf W.W."/>
            <person name="Whitaker R.J."/>
        </authorList>
    </citation>
    <scope>NUCLEOTIDE SEQUENCE [LARGE SCALE GENOMIC DNA]</scope>
    <source>
        <strain evidence="1 2">3.H.A.2.6</strain>
    </source>
</reference>
<protein>
    <submittedName>
        <fullName evidence="1">Uncharacterized protein</fullName>
    </submittedName>
</protein>
<dbReference type="Proteomes" id="UP000034950">
    <property type="component" value="Unassembled WGS sequence"/>
</dbReference>
<evidence type="ECO:0000313" key="2">
    <source>
        <dbReference type="Proteomes" id="UP000034950"/>
    </source>
</evidence>
<name>A0A0F8J1U8_METMZ</name>
<proteinExistence type="predicted"/>
<evidence type="ECO:0000313" key="1">
    <source>
        <dbReference type="EMBL" id="KKG85554.1"/>
    </source>
</evidence>
<dbReference type="AlphaFoldDB" id="A0A0F8J1U8"/>
<sequence>MMLARNLQGKSVTFLWIHRVTFGFYRKKRKTPKSLASWDISVNFQTVTRYRFCKLLSIFKTFLILDFAVTTTSQFLRTLPNFKAKTKRGNV</sequence>
<organism evidence="1 2">
    <name type="scientific">Methanosarcina mazei</name>
    <name type="common">Methanosarcina frisia</name>
    <dbReference type="NCBI Taxonomy" id="2209"/>
    <lineage>
        <taxon>Archaea</taxon>
        <taxon>Methanobacteriati</taxon>
        <taxon>Methanobacteriota</taxon>
        <taxon>Stenosarchaea group</taxon>
        <taxon>Methanomicrobia</taxon>
        <taxon>Methanosarcinales</taxon>
        <taxon>Methanosarcinaceae</taxon>
        <taxon>Methanosarcina</taxon>
    </lineage>
</organism>
<comment type="caution">
    <text evidence="1">The sequence shown here is derived from an EMBL/GenBank/DDBJ whole genome shotgun (WGS) entry which is preliminary data.</text>
</comment>
<dbReference type="EMBL" id="JJPR01000103">
    <property type="protein sequence ID" value="KKG85554.1"/>
    <property type="molecule type" value="Genomic_DNA"/>
</dbReference>
<gene>
    <name evidence="1" type="ORF">DU57_00500</name>
</gene>
<accession>A0A0F8J1U8</accession>
<dbReference type="PATRIC" id="fig|2209.44.peg.106"/>